<feature type="transmembrane region" description="Helical" evidence="2">
    <location>
        <begin position="305"/>
        <end position="324"/>
    </location>
</feature>
<dbReference type="SUPFAM" id="SSF103473">
    <property type="entry name" value="MFS general substrate transporter"/>
    <property type="match status" value="1"/>
</dbReference>
<feature type="transmembrane region" description="Helical" evidence="2">
    <location>
        <begin position="460"/>
        <end position="477"/>
    </location>
</feature>
<feature type="transmembrane region" description="Helical" evidence="2">
    <location>
        <begin position="418"/>
        <end position="439"/>
    </location>
</feature>
<feature type="chain" id="PRO_5040350752" evidence="3">
    <location>
        <begin position="19"/>
        <end position="591"/>
    </location>
</feature>
<name>A0A9N8HHC6_9STRA</name>
<feature type="signal peptide" evidence="3">
    <location>
        <begin position="1"/>
        <end position="18"/>
    </location>
</feature>
<gene>
    <name evidence="4" type="ORF">SEMRO_441_G143730.1</name>
</gene>
<sequence>MILAALLTLHANHAACFAVSSSSSSINRLGQDVVSKRKGKAFRVQSPLQVATSPGLLVDRDPMASAIRRAKSRLVVPSNVTTIAGGAQEALLPNQADTIATLKDVSPVQSPPASDATTATTTSTANVPLSSIDVGAFFIHFCAIITMTLPVMIVPMMDAELAVRNIAAVRGASLAALMASTAPMGNGIGKLLNGMVCQEMGGPRSSRVYFTGSILASLALACISLAPTSSGLLTTSNLGWMVGGIEFFASIQWTVCSLFLSQYYRQSPALFARGVTILALSSTVGQIVAKVAAAGLLQFMHWRHVARMGVMVAMAGLATSLWTSRNMRKALGSKMNVAEEENNTKTSPQGDQTKMMGKKVHDKQPAAAKTSARQAAMKVLSNPIFWSIGLAHISGYLTRTSDRVLGVFLQDITSLSPQICGGLTAFMTVGFLHGLVTTSRKFNQQSVTRERKLSLISNGYKRYLFAALGLVASAAFGKQWHPYASASVITLCASIMASSIAFPYFQVPNMVSSVFFAPVKPVALSLIDGTGIFMTSPLWKVFNKVLLPNFGWTGAWSAVAVTVGLCGMLLMKTMPTVLDMQQKQQEEDSAP</sequence>
<comment type="caution">
    <text evidence="4">The sequence shown here is derived from an EMBL/GenBank/DDBJ whole genome shotgun (WGS) entry which is preliminary data.</text>
</comment>
<dbReference type="Proteomes" id="UP001153069">
    <property type="component" value="Unassembled WGS sequence"/>
</dbReference>
<feature type="transmembrane region" description="Helical" evidence="2">
    <location>
        <begin position="483"/>
        <end position="502"/>
    </location>
</feature>
<organism evidence="4 5">
    <name type="scientific">Seminavis robusta</name>
    <dbReference type="NCBI Taxonomy" id="568900"/>
    <lineage>
        <taxon>Eukaryota</taxon>
        <taxon>Sar</taxon>
        <taxon>Stramenopiles</taxon>
        <taxon>Ochrophyta</taxon>
        <taxon>Bacillariophyta</taxon>
        <taxon>Bacillariophyceae</taxon>
        <taxon>Bacillariophycidae</taxon>
        <taxon>Naviculales</taxon>
        <taxon>Naviculaceae</taxon>
        <taxon>Seminavis</taxon>
    </lineage>
</organism>
<accession>A0A9N8HHC6</accession>
<keyword evidence="2" id="KW-0812">Transmembrane</keyword>
<dbReference type="Gene3D" id="1.20.1250.20">
    <property type="entry name" value="MFS general substrate transporter like domains"/>
    <property type="match status" value="1"/>
</dbReference>
<keyword evidence="5" id="KW-1185">Reference proteome</keyword>
<dbReference type="InterPro" id="IPR036259">
    <property type="entry name" value="MFS_trans_sf"/>
</dbReference>
<keyword evidence="2" id="KW-0472">Membrane</keyword>
<dbReference type="OrthoDB" id="43963at2759"/>
<feature type="transmembrane region" description="Helical" evidence="2">
    <location>
        <begin position="554"/>
        <end position="571"/>
    </location>
</feature>
<dbReference type="EMBL" id="CAICTM010000440">
    <property type="protein sequence ID" value="CAB9510553.1"/>
    <property type="molecule type" value="Genomic_DNA"/>
</dbReference>
<reference evidence="4" key="1">
    <citation type="submission" date="2020-06" db="EMBL/GenBank/DDBJ databases">
        <authorList>
            <consortium name="Plant Systems Biology data submission"/>
        </authorList>
    </citation>
    <scope>NUCLEOTIDE SEQUENCE</scope>
    <source>
        <strain evidence="4">D6</strain>
    </source>
</reference>
<evidence type="ECO:0000256" key="2">
    <source>
        <dbReference type="SAM" id="Phobius"/>
    </source>
</evidence>
<feature type="region of interest" description="Disordered" evidence="1">
    <location>
        <begin position="335"/>
        <end position="368"/>
    </location>
</feature>
<feature type="transmembrane region" description="Helical" evidence="2">
    <location>
        <begin position="238"/>
        <end position="260"/>
    </location>
</feature>
<dbReference type="AlphaFoldDB" id="A0A9N8HHC6"/>
<feature type="transmembrane region" description="Helical" evidence="2">
    <location>
        <begin position="514"/>
        <end position="534"/>
    </location>
</feature>
<evidence type="ECO:0000313" key="5">
    <source>
        <dbReference type="Proteomes" id="UP001153069"/>
    </source>
</evidence>
<feature type="transmembrane region" description="Helical" evidence="2">
    <location>
        <begin position="134"/>
        <end position="154"/>
    </location>
</feature>
<feature type="transmembrane region" description="Helical" evidence="2">
    <location>
        <begin position="208"/>
        <end position="226"/>
    </location>
</feature>
<proteinExistence type="predicted"/>
<feature type="transmembrane region" description="Helical" evidence="2">
    <location>
        <begin position="272"/>
        <end position="293"/>
    </location>
</feature>
<keyword evidence="3" id="KW-0732">Signal</keyword>
<protein>
    <submittedName>
        <fullName evidence="4">Uncharacterized protein</fullName>
    </submittedName>
</protein>
<feature type="transmembrane region" description="Helical" evidence="2">
    <location>
        <begin position="379"/>
        <end position="398"/>
    </location>
</feature>
<evidence type="ECO:0000256" key="1">
    <source>
        <dbReference type="SAM" id="MobiDB-lite"/>
    </source>
</evidence>
<keyword evidence="2" id="KW-1133">Transmembrane helix</keyword>
<evidence type="ECO:0000313" key="4">
    <source>
        <dbReference type="EMBL" id="CAB9510553.1"/>
    </source>
</evidence>
<evidence type="ECO:0000256" key="3">
    <source>
        <dbReference type="SAM" id="SignalP"/>
    </source>
</evidence>